<name>A0A8T0J8A7_CERPU</name>
<sequence length="124" mass="14401">MCSACNPLRTSETHILHQEDKHNQAQMRYMRKHTSHRLPQLNYVNDEAWTEVPLDAHVGQHLPVPGSMAQKEPYARDLSRHHRTTMADTCFLLHLLMIQHLRIQINKKIKSTAHTLPKNLPSIT</sequence>
<dbReference type="AlphaFoldDB" id="A0A8T0J8A7"/>
<gene>
    <name evidence="1" type="ORF">KC19_1G228500</name>
</gene>
<keyword evidence="2" id="KW-1185">Reference proteome</keyword>
<evidence type="ECO:0000313" key="2">
    <source>
        <dbReference type="Proteomes" id="UP000822688"/>
    </source>
</evidence>
<protein>
    <submittedName>
        <fullName evidence="1">Uncharacterized protein</fullName>
    </submittedName>
</protein>
<accession>A0A8T0J8A7</accession>
<comment type="caution">
    <text evidence="1">The sequence shown here is derived from an EMBL/GenBank/DDBJ whole genome shotgun (WGS) entry which is preliminary data.</text>
</comment>
<reference evidence="1" key="1">
    <citation type="submission" date="2020-06" db="EMBL/GenBank/DDBJ databases">
        <title>WGS assembly of Ceratodon purpureus strain R40.</title>
        <authorList>
            <person name="Carey S.B."/>
            <person name="Jenkins J."/>
            <person name="Shu S."/>
            <person name="Lovell J.T."/>
            <person name="Sreedasyam A."/>
            <person name="Maumus F."/>
            <person name="Tiley G.P."/>
            <person name="Fernandez-Pozo N."/>
            <person name="Barry K."/>
            <person name="Chen C."/>
            <person name="Wang M."/>
            <person name="Lipzen A."/>
            <person name="Daum C."/>
            <person name="Saski C.A."/>
            <person name="Payton A.C."/>
            <person name="Mcbreen J.C."/>
            <person name="Conrad R.E."/>
            <person name="Kollar L.M."/>
            <person name="Olsson S."/>
            <person name="Huttunen S."/>
            <person name="Landis J.B."/>
            <person name="Wickett N.J."/>
            <person name="Johnson M.G."/>
            <person name="Rensing S.A."/>
            <person name="Grimwood J."/>
            <person name="Schmutz J."/>
            <person name="Mcdaniel S.F."/>
        </authorList>
    </citation>
    <scope>NUCLEOTIDE SEQUENCE</scope>
    <source>
        <strain evidence="1">R40</strain>
    </source>
</reference>
<evidence type="ECO:0000313" key="1">
    <source>
        <dbReference type="EMBL" id="KAG0592140.1"/>
    </source>
</evidence>
<proteinExistence type="predicted"/>
<organism evidence="1 2">
    <name type="scientific">Ceratodon purpureus</name>
    <name type="common">Fire moss</name>
    <name type="synonym">Dicranum purpureum</name>
    <dbReference type="NCBI Taxonomy" id="3225"/>
    <lineage>
        <taxon>Eukaryota</taxon>
        <taxon>Viridiplantae</taxon>
        <taxon>Streptophyta</taxon>
        <taxon>Embryophyta</taxon>
        <taxon>Bryophyta</taxon>
        <taxon>Bryophytina</taxon>
        <taxon>Bryopsida</taxon>
        <taxon>Dicranidae</taxon>
        <taxon>Pseudoditrichales</taxon>
        <taxon>Ditrichaceae</taxon>
        <taxon>Ceratodon</taxon>
    </lineage>
</organism>
<dbReference type="EMBL" id="CM026421">
    <property type="protein sequence ID" value="KAG0592140.1"/>
    <property type="molecule type" value="Genomic_DNA"/>
</dbReference>
<dbReference type="Proteomes" id="UP000822688">
    <property type="component" value="Chromosome 1"/>
</dbReference>